<dbReference type="EMBL" id="GL376629">
    <property type="status" value="NOT_ANNOTATED_CDS"/>
    <property type="molecule type" value="Genomic_DNA"/>
</dbReference>
<reference evidence="2" key="1">
    <citation type="journal article" date="2010" name="Genome Biol.">
        <title>Genome sequence of the necrotrophic plant pathogen Pythium ultimum reveals original pathogenicity mechanisms and effector repertoire.</title>
        <authorList>
            <person name="Levesque C.A."/>
            <person name="Brouwer H."/>
            <person name="Cano L."/>
            <person name="Hamilton J.P."/>
            <person name="Holt C."/>
            <person name="Huitema E."/>
            <person name="Raffaele S."/>
            <person name="Robideau G.P."/>
            <person name="Thines M."/>
            <person name="Win J."/>
            <person name="Zerillo M.M."/>
            <person name="Beakes G.W."/>
            <person name="Boore J.L."/>
            <person name="Busam D."/>
            <person name="Dumas B."/>
            <person name="Ferriera S."/>
            <person name="Fuerstenberg S.I."/>
            <person name="Gachon C.M."/>
            <person name="Gaulin E."/>
            <person name="Govers F."/>
            <person name="Grenville-Briggs L."/>
            <person name="Horner N."/>
            <person name="Hostetler J."/>
            <person name="Jiang R.H."/>
            <person name="Johnson J."/>
            <person name="Krajaejun T."/>
            <person name="Lin H."/>
            <person name="Meijer H.J."/>
            <person name="Moore B."/>
            <person name="Morris P."/>
            <person name="Phuntmart V."/>
            <person name="Puiu D."/>
            <person name="Shetty J."/>
            <person name="Stajich J.E."/>
            <person name="Tripathy S."/>
            <person name="Wawra S."/>
            <person name="van West P."/>
            <person name="Whitty B.R."/>
            <person name="Coutinho P.M."/>
            <person name="Henrissat B."/>
            <person name="Martin F."/>
            <person name="Thomas P.D."/>
            <person name="Tyler B.M."/>
            <person name="De Vries R.P."/>
            <person name="Kamoun S."/>
            <person name="Yandell M."/>
            <person name="Tisserat N."/>
            <person name="Buell C.R."/>
        </authorList>
    </citation>
    <scope>NUCLEOTIDE SEQUENCE</scope>
    <source>
        <strain evidence="2">DAOM:BR144</strain>
    </source>
</reference>
<dbReference type="HOGENOM" id="CLU_046500_3_2_1"/>
<sequence length="161" mass="17277">MVRLSQSSVRAPSTTTATAVLAAIASLSLAPSAVNAHGYITVPMAEFSDGAMKTNFIAKMDPAFPGKFNDNPQANVDTFTKAFHASGKYASLRDLLQGHGEDCGNTKLDATPKPIPSDGMVSWQNPDTNERFVPSHTIWLDDTPVLKEENCAGRFPGNPRK</sequence>
<dbReference type="OMA" id="PSHTIWL"/>
<dbReference type="InParanoid" id="K3WQY5"/>
<dbReference type="eggNOG" id="ENOG502S24C">
    <property type="taxonomic scope" value="Eukaryota"/>
</dbReference>
<reference evidence="1" key="3">
    <citation type="submission" date="2015-02" db="UniProtKB">
        <authorList>
            <consortium name="EnsemblProtists"/>
        </authorList>
    </citation>
    <scope>IDENTIFICATION</scope>
    <source>
        <strain evidence="1">DAOM BR144</strain>
    </source>
</reference>
<evidence type="ECO:0000313" key="1">
    <source>
        <dbReference type="EnsemblProtists" id="PYU1_T007377"/>
    </source>
</evidence>
<organism evidence="1 2">
    <name type="scientific">Globisporangium ultimum (strain ATCC 200006 / CBS 805.95 / DAOM BR144)</name>
    <name type="common">Pythium ultimum</name>
    <dbReference type="NCBI Taxonomy" id="431595"/>
    <lineage>
        <taxon>Eukaryota</taxon>
        <taxon>Sar</taxon>
        <taxon>Stramenopiles</taxon>
        <taxon>Oomycota</taxon>
        <taxon>Peronosporomycetes</taxon>
        <taxon>Pythiales</taxon>
        <taxon>Pythiaceae</taxon>
        <taxon>Globisporangium</taxon>
    </lineage>
</organism>
<dbReference type="VEuPathDB" id="FungiDB:PYU1_G007361"/>
<dbReference type="Proteomes" id="UP000019132">
    <property type="component" value="Unassembled WGS sequence"/>
</dbReference>
<keyword evidence="2" id="KW-1185">Reference proteome</keyword>
<reference evidence="2" key="2">
    <citation type="submission" date="2010-04" db="EMBL/GenBank/DDBJ databases">
        <authorList>
            <person name="Buell R."/>
            <person name="Hamilton J."/>
            <person name="Hostetler J."/>
        </authorList>
    </citation>
    <scope>NUCLEOTIDE SEQUENCE [LARGE SCALE GENOMIC DNA]</scope>
    <source>
        <strain evidence="2">DAOM:BR144</strain>
    </source>
</reference>
<proteinExistence type="predicted"/>
<dbReference type="AlphaFoldDB" id="K3WQY5"/>
<name>K3WQY5_GLOUD</name>
<evidence type="ECO:0000313" key="2">
    <source>
        <dbReference type="Proteomes" id="UP000019132"/>
    </source>
</evidence>
<dbReference type="EnsemblProtists" id="PYU1_T007377">
    <property type="protein sequence ID" value="PYU1_T007377"/>
    <property type="gene ID" value="PYU1_G007361"/>
</dbReference>
<accession>K3WQY5</accession>
<protein>
    <submittedName>
        <fullName evidence="1">Uncharacterized protein</fullName>
    </submittedName>
</protein>